<dbReference type="InterPro" id="IPR009909">
    <property type="entry name" value="Nmi/IFP35_dom"/>
</dbReference>
<dbReference type="Pfam" id="PF07292">
    <property type="entry name" value="NID"/>
    <property type="match status" value="1"/>
</dbReference>
<evidence type="ECO:0000313" key="3">
    <source>
        <dbReference type="Proteomes" id="UP000694865"/>
    </source>
</evidence>
<dbReference type="InterPro" id="IPR012677">
    <property type="entry name" value="Nucleotide-bd_a/b_plait_sf"/>
</dbReference>
<dbReference type="RefSeq" id="XP_006815578.1">
    <property type="nucleotide sequence ID" value="XM_006815515.1"/>
</dbReference>
<reference evidence="4" key="1">
    <citation type="submission" date="2025-08" db="UniProtKB">
        <authorList>
            <consortium name="RefSeq"/>
        </authorList>
    </citation>
    <scope>IDENTIFICATION</scope>
    <source>
        <tissue evidence="4">Testes</tissue>
    </source>
</reference>
<gene>
    <name evidence="4" type="primary">LOC102807259</name>
</gene>
<dbReference type="Gene3D" id="3.30.70.330">
    <property type="match status" value="1"/>
</dbReference>
<evidence type="ECO:0000256" key="1">
    <source>
        <dbReference type="SAM" id="MobiDB-lite"/>
    </source>
</evidence>
<feature type="region of interest" description="Disordered" evidence="1">
    <location>
        <begin position="107"/>
        <end position="168"/>
    </location>
</feature>
<protein>
    <submittedName>
        <fullName evidence="4">Uncharacterized protein LOC102807259</fullName>
    </submittedName>
</protein>
<keyword evidence="3" id="KW-1185">Reference proteome</keyword>
<evidence type="ECO:0000313" key="4">
    <source>
        <dbReference type="RefSeq" id="XP_006815578.1"/>
    </source>
</evidence>
<dbReference type="Proteomes" id="UP000694865">
    <property type="component" value="Unplaced"/>
</dbReference>
<feature type="domain" description="NID" evidence="2">
    <location>
        <begin position="3"/>
        <end position="40"/>
    </location>
</feature>
<dbReference type="GeneID" id="102807259"/>
<feature type="compositionally biased region" description="Polar residues" evidence="1">
    <location>
        <begin position="110"/>
        <end position="119"/>
    </location>
</feature>
<organism evidence="3 4">
    <name type="scientific">Saccoglossus kowalevskii</name>
    <name type="common">Acorn worm</name>
    <dbReference type="NCBI Taxonomy" id="10224"/>
    <lineage>
        <taxon>Eukaryota</taxon>
        <taxon>Metazoa</taxon>
        <taxon>Hemichordata</taxon>
        <taxon>Enteropneusta</taxon>
        <taxon>Harrimaniidae</taxon>
        <taxon>Saccoglossus</taxon>
    </lineage>
</organism>
<feature type="compositionally biased region" description="Low complexity" evidence="1">
    <location>
        <begin position="159"/>
        <end position="168"/>
    </location>
</feature>
<name>A0ABM0M6D7_SACKO</name>
<proteinExistence type="predicted"/>
<accession>A0ABM0M6D7</accession>
<sequence length="191" mass="20965">MAYSSKSILVAGVPANADVDTVTNKLTIHFQKKEFGGEVEQVILLANDRRNGDQVCLVAFHSPQGVNAALRTHDDKVHRVRFGTGQQKVQLTVTACPLDLESKYLGKGSGDTSTSNAQADSIHGKKPSTESGQPPNYAVHPGQPGVPFSFDNPMEQYGPHSQQPYFHPHQQHPMLFMQQLFHSLPPAKQQE</sequence>
<evidence type="ECO:0000259" key="2">
    <source>
        <dbReference type="Pfam" id="PF07292"/>
    </source>
</evidence>